<gene>
    <name evidence="2" type="ORF">EJ08DRAFT_313347</name>
</gene>
<feature type="domain" description="JmjC" evidence="1">
    <location>
        <begin position="129"/>
        <end position="305"/>
    </location>
</feature>
<dbReference type="InterPro" id="IPR003347">
    <property type="entry name" value="JmjC_dom"/>
</dbReference>
<keyword evidence="3" id="KW-1185">Reference proteome</keyword>
<dbReference type="InterPro" id="IPR041667">
    <property type="entry name" value="Cupin_8"/>
</dbReference>
<evidence type="ECO:0000259" key="1">
    <source>
        <dbReference type="PROSITE" id="PS51184"/>
    </source>
</evidence>
<dbReference type="PROSITE" id="PS51184">
    <property type="entry name" value="JMJC"/>
    <property type="match status" value="1"/>
</dbReference>
<dbReference type="OrthoDB" id="263283at2759"/>
<dbReference type="Proteomes" id="UP000800235">
    <property type="component" value="Unassembled WGS sequence"/>
</dbReference>
<evidence type="ECO:0000313" key="2">
    <source>
        <dbReference type="EMBL" id="KAF2428848.1"/>
    </source>
</evidence>
<sequence length="305" mass="34332">MLTRQLPFRAVFKNLPSFTADNVPLFRSTHFKPESPVAFQQQQFTSSIPAIRKWLLPLKPGNKDTALTLNEKYFDSQPDVSVPLERTTNVPLQDSEQEAKGIFERLEAPLSLFTAWTTKKLLNPSVFEPNTSLYLAQCDLPSLPPQLQLDLPPLKLVLEAGKGDIYASSLWMGVPPTNTPLHRDPNPNLLIQLAGRKVVRMIRPQFGRAVYQHTRQICAEVEGSQFSGGDIRGDEMMVGLERNILDDFMWNDGHESSRDVVEVEGYDTTLEAGDGVFIPKGWWHSVRGVGTAEDGINASVNWWFR</sequence>
<proteinExistence type="predicted"/>
<accession>A0A9P4NNZ3</accession>
<organism evidence="2 3">
    <name type="scientific">Tothia fuscella</name>
    <dbReference type="NCBI Taxonomy" id="1048955"/>
    <lineage>
        <taxon>Eukaryota</taxon>
        <taxon>Fungi</taxon>
        <taxon>Dikarya</taxon>
        <taxon>Ascomycota</taxon>
        <taxon>Pezizomycotina</taxon>
        <taxon>Dothideomycetes</taxon>
        <taxon>Pleosporomycetidae</taxon>
        <taxon>Venturiales</taxon>
        <taxon>Cylindrosympodiaceae</taxon>
        <taxon>Tothia</taxon>
    </lineage>
</organism>
<dbReference type="PANTHER" id="PTHR12461">
    <property type="entry name" value="HYPOXIA-INDUCIBLE FACTOR 1 ALPHA INHIBITOR-RELATED"/>
    <property type="match status" value="1"/>
</dbReference>
<dbReference type="Gene3D" id="2.60.120.650">
    <property type="entry name" value="Cupin"/>
    <property type="match status" value="1"/>
</dbReference>
<dbReference type="Pfam" id="PF13621">
    <property type="entry name" value="Cupin_8"/>
    <property type="match status" value="1"/>
</dbReference>
<evidence type="ECO:0000313" key="3">
    <source>
        <dbReference type="Proteomes" id="UP000800235"/>
    </source>
</evidence>
<dbReference type="SUPFAM" id="SSF51197">
    <property type="entry name" value="Clavaminate synthase-like"/>
    <property type="match status" value="1"/>
</dbReference>
<protein>
    <submittedName>
        <fullName evidence="2">Clavaminate synthase-like protein</fullName>
    </submittedName>
</protein>
<dbReference type="AlphaFoldDB" id="A0A9P4NNZ3"/>
<reference evidence="2" key="1">
    <citation type="journal article" date="2020" name="Stud. Mycol.">
        <title>101 Dothideomycetes genomes: a test case for predicting lifestyles and emergence of pathogens.</title>
        <authorList>
            <person name="Haridas S."/>
            <person name="Albert R."/>
            <person name="Binder M."/>
            <person name="Bloem J."/>
            <person name="Labutti K."/>
            <person name="Salamov A."/>
            <person name="Andreopoulos B."/>
            <person name="Baker S."/>
            <person name="Barry K."/>
            <person name="Bills G."/>
            <person name="Bluhm B."/>
            <person name="Cannon C."/>
            <person name="Castanera R."/>
            <person name="Culley D."/>
            <person name="Daum C."/>
            <person name="Ezra D."/>
            <person name="Gonzalez J."/>
            <person name="Henrissat B."/>
            <person name="Kuo A."/>
            <person name="Liang C."/>
            <person name="Lipzen A."/>
            <person name="Lutzoni F."/>
            <person name="Magnuson J."/>
            <person name="Mondo S."/>
            <person name="Nolan M."/>
            <person name="Ohm R."/>
            <person name="Pangilinan J."/>
            <person name="Park H.-J."/>
            <person name="Ramirez L."/>
            <person name="Alfaro M."/>
            <person name="Sun H."/>
            <person name="Tritt A."/>
            <person name="Yoshinaga Y."/>
            <person name="Zwiers L.-H."/>
            <person name="Turgeon B."/>
            <person name="Goodwin S."/>
            <person name="Spatafora J."/>
            <person name="Crous P."/>
            <person name="Grigoriev I."/>
        </authorList>
    </citation>
    <scope>NUCLEOTIDE SEQUENCE</scope>
    <source>
        <strain evidence="2">CBS 130266</strain>
    </source>
</reference>
<name>A0A9P4NNZ3_9PEZI</name>
<dbReference type="PANTHER" id="PTHR12461:SF105">
    <property type="entry name" value="HYPOXIA-INDUCIBLE FACTOR 1-ALPHA INHIBITOR"/>
    <property type="match status" value="1"/>
</dbReference>
<dbReference type="EMBL" id="MU007052">
    <property type="protein sequence ID" value="KAF2428848.1"/>
    <property type="molecule type" value="Genomic_DNA"/>
</dbReference>
<comment type="caution">
    <text evidence="2">The sequence shown here is derived from an EMBL/GenBank/DDBJ whole genome shotgun (WGS) entry which is preliminary data.</text>
</comment>
<dbReference type="SMART" id="SM00558">
    <property type="entry name" value="JmjC"/>
    <property type="match status" value="1"/>
</dbReference>